<dbReference type="RefSeq" id="WP_258824536.1">
    <property type="nucleotide sequence ID" value="NZ_JANUHB010000008.1"/>
</dbReference>
<gene>
    <name evidence="2" type="ORF">NX774_22515</name>
</gene>
<dbReference type="EMBL" id="JANUHB010000008">
    <property type="protein sequence ID" value="MCS0810706.1"/>
    <property type="molecule type" value="Genomic_DNA"/>
</dbReference>
<accession>A0ABT2DHC1</accession>
<evidence type="ECO:0000313" key="2">
    <source>
        <dbReference type="EMBL" id="MCS0810706.1"/>
    </source>
</evidence>
<proteinExistence type="predicted"/>
<dbReference type="PROSITE" id="PS51197">
    <property type="entry name" value="HTH_RRF2_2"/>
    <property type="match status" value="1"/>
</dbReference>
<protein>
    <submittedName>
        <fullName evidence="2">Rrf2 family transcriptional regulator</fullName>
    </submittedName>
</protein>
<dbReference type="Proteomes" id="UP001206126">
    <property type="component" value="Unassembled WGS sequence"/>
</dbReference>
<sequence length="155" mass="16892">MRLTSYTDYALRTLMYLALNRDRLVTIGDIAENHNIAKNHLTKVVHQLGTLGYVETVRGRSGGLRLGREPSTITIGEVVRETESDFYMASCFDASTAPCLYAAGCEMRGALARATSAFLGVLDSVTLEQMVARDPKLGTPGVQAIQLHFNKRAAA</sequence>
<keyword evidence="1" id="KW-0238">DNA-binding</keyword>
<dbReference type="Gene3D" id="1.10.10.10">
    <property type="entry name" value="Winged helix-like DNA-binding domain superfamily/Winged helix DNA-binding domain"/>
    <property type="match status" value="1"/>
</dbReference>
<organism evidence="2 3">
    <name type="scientific">Massilia agilis</name>
    <dbReference type="NCBI Taxonomy" id="1811226"/>
    <lineage>
        <taxon>Bacteria</taxon>
        <taxon>Pseudomonadati</taxon>
        <taxon>Pseudomonadota</taxon>
        <taxon>Betaproteobacteria</taxon>
        <taxon>Burkholderiales</taxon>
        <taxon>Oxalobacteraceae</taxon>
        <taxon>Telluria group</taxon>
        <taxon>Massilia</taxon>
    </lineage>
</organism>
<dbReference type="PANTHER" id="PTHR33221:SF4">
    <property type="entry name" value="HTH-TYPE TRANSCRIPTIONAL REPRESSOR NSRR"/>
    <property type="match status" value="1"/>
</dbReference>
<name>A0ABT2DHC1_9BURK</name>
<evidence type="ECO:0000313" key="3">
    <source>
        <dbReference type="Proteomes" id="UP001206126"/>
    </source>
</evidence>
<dbReference type="SUPFAM" id="SSF46785">
    <property type="entry name" value="Winged helix' DNA-binding domain"/>
    <property type="match status" value="1"/>
</dbReference>
<dbReference type="InterPro" id="IPR036388">
    <property type="entry name" value="WH-like_DNA-bd_sf"/>
</dbReference>
<dbReference type="InterPro" id="IPR036390">
    <property type="entry name" value="WH_DNA-bd_sf"/>
</dbReference>
<dbReference type="InterPro" id="IPR000944">
    <property type="entry name" value="Tscrpt_reg_Rrf2"/>
</dbReference>
<dbReference type="Pfam" id="PF02082">
    <property type="entry name" value="Rrf2"/>
    <property type="match status" value="1"/>
</dbReference>
<keyword evidence="3" id="KW-1185">Reference proteome</keyword>
<comment type="caution">
    <text evidence="2">The sequence shown here is derived from an EMBL/GenBank/DDBJ whole genome shotgun (WGS) entry which is preliminary data.</text>
</comment>
<reference evidence="2 3" key="1">
    <citation type="submission" date="2022-08" db="EMBL/GenBank/DDBJ databases">
        <title>Reclassification of Massilia species as members of the genera Telluria, Duganella, Pseudoduganella, Mokoshia gen. nov. and Zemynaea gen. nov. using orthogonal and non-orthogonal genome-based approaches.</title>
        <authorList>
            <person name="Bowman J.P."/>
        </authorList>
    </citation>
    <scope>NUCLEOTIDE SEQUENCE [LARGE SCALE GENOMIC DNA]</scope>
    <source>
        <strain evidence="2 3">JCM 31605</strain>
    </source>
</reference>
<dbReference type="PANTHER" id="PTHR33221">
    <property type="entry name" value="WINGED HELIX-TURN-HELIX TRANSCRIPTIONAL REGULATOR, RRF2 FAMILY"/>
    <property type="match status" value="1"/>
</dbReference>
<evidence type="ECO:0000256" key="1">
    <source>
        <dbReference type="ARBA" id="ARBA00023125"/>
    </source>
</evidence>
<dbReference type="NCBIfam" id="TIGR00738">
    <property type="entry name" value="rrf2_super"/>
    <property type="match status" value="1"/>
</dbReference>